<organism evidence="4 5">
    <name type="scientific">Mucor circinelloides f. lusitanicus</name>
    <name type="common">Mucor racemosus var. lusitanicus</name>
    <dbReference type="NCBI Taxonomy" id="29924"/>
    <lineage>
        <taxon>Eukaryota</taxon>
        <taxon>Fungi</taxon>
        <taxon>Fungi incertae sedis</taxon>
        <taxon>Mucoromycota</taxon>
        <taxon>Mucoromycotina</taxon>
        <taxon>Mucoromycetes</taxon>
        <taxon>Mucorales</taxon>
        <taxon>Mucorineae</taxon>
        <taxon>Mucoraceae</taxon>
        <taxon>Mucor</taxon>
    </lineage>
</organism>
<dbReference type="GO" id="GO:0016787">
    <property type="term" value="F:hydrolase activity"/>
    <property type="evidence" value="ECO:0007669"/>
    <property type="project" value="UniProtKB-KW"/>
</dbReference>
<dbReference type="GO" id="GO:0036121">
    <property type="term" value="F:double-stranded DNA helicase activity"/>
    <property type="evidence" value="ECO:0007669"/>
    <property type="project" value="TreeGrafter"/>
</dbReference>
<dbReference type="PROSITE" id="PS51192">
    <property type="entry name" value="HELICASE_ATP_BIND_1"/>
    <property type="match status" value="1"/>
</dbReference>
<name>A0A8H4F3I0_MUCCL</name>
<dbReference type="GO" id="GO:0032042">
    <property type="term" value="P:mitochondrial DNA metabolic process"/>
    <property type="evidence" value="ECO:0007669"/>
    <property type="project" value="TreeGrafter"/>
</dbReference>
<dbReference type="InterPro" id="IPR050742">
    <property type="entry name" value="Helicase_Restrict-Modif_Enz"/>
</dbReference>
<dbReference type="PROSITE" id="PS51194">
    <property type="entry name" value="HELICASE_CTER"/>
    <property type="match status" value="1"/>
</dbReference>
<dbReference type="InterPro" id="IPR014001">
    <property type="entry name" value="Helicase_ATP-bd"/>
</dbReference>
<protein>
    <submittedName>
        <fullName evidence="4">P-loop containing nucleoside triphosphate hydrolase protein</fullName>
    </submittedName>
</protein>
<gene>
    <name evidence="4" type="ORF">FB192DRAFT_1368985</name>
</gene>
<dbReference type="SUPFAM" id="SSF52540">
    <property type="entry name" value="P-loop containing nucleoside triphosphate hydrolases"/>
    <property type="match status" value="1"/>
</dbReference>
<dbReference type="Pfam" id="PF04851">
    <property type="entry name" value="ResIII"/>
    <property type="match status" value="1"/>
</dbReference>
<dbReference type="InterPro" id="IPR006935">
    <property type="entry name" value="Helicase/UvrB_N"/>
</dbReference>
<evidence type="ECO:0000313" key="5">
    <source>
        <dbReference type="Proteomes" id="UP000469890"/>
    </source>
</evidence>
<sequence length="450" mass="50913">MSELRDYQARCIDITINSLKQGIYRQLISLPTGSGKTVIFANLIPMIPSPNPQATKVLVLAHRLELIEQARDQILRFNPDLVVDVEQGYQESLSLSPDVVVASILSLTSTDGQGTKGHRLQKLNPKEFKAIIVDEAHHGVSKSYKTIFDYFGVLKRNSTTLLWGCTATPTRTDKQSLTPIFGPVLYSVNMMELINNGFLSDMQIVTAKTNEQLEVNTYYKFVVDKWMQFALPQHRKSTLVFVKKLQDIPIICRAFNDAGFQSINSVTQDTEPSKRETVMNDFKNGALSILVNCEIFIEGVDLPQVDCILLTRKTKSPAFLYQMIGRGSRLHPGKSDCLVIDFQTNFERLIHDIFNNTEDDPEELQNGWFSKKQLRLWKAGEDLGAEHYDENDVEISQYNSIQEMIQTDSVTKHRVERNDNESTAPIISAATSLFDVINDCIEALSNIRLQ</sequence>
<dbReference type="PANTHER" id="PTHR47396:SF1">
    <property type="entry name" value="ATP-DEPENDENT HELICASE IRC3-RELATED"/>
    <property type="match status" value="1"/>
</dbReference>
<dbReference type="SMART" id="SM00490">
    <property type="entry name" value="HELICc"/>
    <property type="match status" value="1"/>
</dbReference>
<keyword evidence="1" id="KW-0067">ATP-binding</keyword>
<dbReference type="PANTHER" id="PTHR47396">
    <property type="entry name" value="TYPE I RESTRICTION ENZYME ECOKI R PROTEIN"/>
    <property type="match status" value="1"/>
</dbReference>
<evidence type="ECO:0000256" key="1">
    <source>
        <dbReference type="ARBA" id="ARBA00022806"/>
    </source>
</evidence>
<feature type="domain" description="Helicase ATP-binding" evidence="2">
    <location>
        <begin position="17"/>
        <end position="187"/>
    </location>
</feature>
<dbReference type="GO" id="GO:0000403">
    <property type="term" value="F:Y-form DNA binding"/>
    <property type="evidence" value="ECO:0007669"/>
    <property type="project" value="TreeGrafter"/>
</dbReference>
<evidence type="ECO:0000259" key="2">
    <source>
        <dbReference type="PROSITE" id="PS51192"/>
    </source>
</evidence>
<proteinExistence type="predicted"/>
<dbReference type="GO" id="GO:0061749">
    <property type="term" value="F:forked DNA-dependent helicase activity"/>
    <property type="evidence" value="ECO:0007669"/>
    <property type="project" value="TreeGrafter"/>
</dbReference>
<keyword evidence="1" id="KW-0547">Nucleotide-binding</keyword>
<dbReference type="SMART" id="SM00487">
    <property type="entry name" value="DEXDc"/>
    <property type="match status" value="1"/>
</dbReference>
<dbReference type="InterPro" id="IPR001650">
    <property type="entry name" value="Helicase_C-like"/>
</dbReference>
<dbReference type="GO" id="GO:0005759">
    <property type="term" value="C:mitochondrial matrix"/>
    <property type="evidence" value="ECO:0007669"/>
    <property type="project" value="TreeGrafter"/>
</dbReference>
<accession>A0A8H4F3I0</accession>
<dbReference type="Proteomes" id="UP000469890">
    <property type="component" value="Unassembled WGS sequence"/>
</dbReference>
<keyword evidence="4" id="KW-0378">Hydrolase</keyword>
<dbReference type="InterPro" id="IPR027417">
    <property type="entry name" value="P-loop_NTPase"/>
</dbReference>
<keyword evidence="1" id="KW-0347">Helicase</keyword>
<dbReference type="GO" id="GO:0005524">
    <property type="term" value="F:ATP binding"/>
    <property type="evidence" value="ECO:0007669"/>
    <property type="project" value="InterPro"/>
</dbReference>
<feature type="domain" description="Helicase C-terminal" evidence="3">
    <location>
        <begin position="214"/>
        <end position="369"/>
    </location>
</feature>
<comment type="caution">
    <text evidence="4">The sequence shown here is derived from an EMBL/GenBank/DDBJ whole genome shotgun (WGS) entry which is preliminary data.</text>
</comment>
<dbReference type="Pfam" id="PF00271">
    <property type="entry name" value="Helicase_C"/>
    <property type="match status" value="1"/>
</dbReference>
<evidence type="ECO:0000259" key="3">
    <source>
        <dbReference type="PROSITE" id="PS51194"/>
    </source>
</evidence>
<dbReference type="Gene3D" id="3.40.50.300">
    <property type="entry name" value="P-loop containing nucleotide triphosphate hydrolases"/>
    <property type="match status" value="2"/>
</dbReference>
<evidence type="ECO:0000313" key="4">
    <source>
        <dbReference type="EMBL" id="KAF1803629.1"/>
    </source>
</evidence>
<dbReference type="EMBL" id="JAAECE010000003">
    <property type="protein sequence ID" value="KAF1803629.1"/>
    <property type="molecule type" value="Genomic_DNA"/>
</dbReference>
<dbReference type="GO" id="GO:0070125">
    <property type="term" value="P:mitochondrial translational elongation"/>
    <property type="evidence" value="ECO:0007669"/>
    <property type="project" value="TreeGrafter"/>
</dbReference>
<reference evidence="4 5" key="1">
    <citation type="submission" date="2019-09" db="EMBL/GenBank/DDBJ databases">
        <authorList>
            <consortium name="DOE Joint Genome Institute"/>
            <person name="Mondo S.J."/>
            <person name="Navarro-Mendoza M.I."/>
            <person name="Perez-Arques C."/>
            <person name="Panchal S."/>
            <person name="Nicolas F.E."/>
            <person name="Ganguly P."/>
            <person name="Pangilinan J."/>
            <person name="Grigoriev I."/>
            <person name="Heitman J."/>
            <person name="Sanya K."/>
            <person name="Garre V."/>
        </authorList>
    </citation>
    <scope>NUCLEOTIDE SEQUENCE [LARGE SCALE GENOMIC DNA]</scope>
    <source>
        <strain evidence="4 5">MU402</strain>
    </source>
</reference>
<dbReference type="AlphaFoldDB" id="A0A8H4F3I0"/>